<dbReference type="RefSeq" id="WP_171153279.1">
    <property type="nucleotide sequence ID" value="NZ_JABENB010000001.1"/>
</dbReference>
<proteinExistence type="predicted"/>
<comment type="caution">
    <text evidence="1">The sequence shown here is derived from an EMBL/GenBank/DDBJ whole genome shotgun (WGS) entry which is preliminary data.</text>
</comment>
<protein>
    <submittedName>
        <fullName evidence="1">Uncharacterized protein</fullName>
    </submittedName>
</protein>
<dbReference type="EMBL" id="JABENB010000001">
    <property type="protein sequence ID" value="NNG38956.1"/>
    <property type="molecule type" value="Genomic_DNA"/>
</dbReference>
<name>A0A849AHB2_9MICO</name>
<accession>A0A849AHB2</accession>
<dbReference type="AlphaFoldDB" id="A0A849AHB2"/>
<organism evidence="1 2">
    <name type="scientific">Flexivirga aerilata</name>
    <dbReference type="NCBI Taxonomy" id="1656889"/>
    <lineage>
        <taxon>Bacteria</taxon>
        <taxon>Bacillati</taxon>
        <taxon>Actinomycetota</taxon>
        <taxon>Actinomycetes</taxon>
        <taxon>Micrococcales</taxon>
        <taxon>Dermacoccaceae</taxon>
        <taxon>Flexivirga</taxon>
    </lineage>
</organism>
<sequence length="153" mass="16814">MEVGRGRRGGASRPEEVAMMRLAQYALACIAPAAVLLGCERAARVMSGEAAWPWQPQPVRGRRGSAPDLPVRPVHDIAQLTADLTRLYAELGVLRTSRAAARVHRLKATTLAYDDMLETCCRSLQLDDLPPRPWSAVDRLEVEASLESAGLRW</sequence>
<dbReference type="Proteomes" id="UP000557772">
    <property type="component" value="Unassembled WGS sequence"/>
</dbReference>
<evidence type="ECO:0000313" key="1">
    <source>
        <dbReference type="EMBL" id="NNG38956.1"/>
    </source>
</evidence>
<evidence type="ECO:0000313" key="2">
    <source>
        <dbReference type="Proteomes" id="UP000557772"/>
    </source>
</evidence>
<reference evidence="1 2" key="1">
    <citation type="submission" date="2020-05" db="EMBL/GenBank/DDBJ databases">
        <title>Flexivirga sp. ID2601S isolated from air conditioner.</title>
        <authorList>
            <person name="Kim D.H."/>
        </authorList>
    </citation>
    <scope>NUCLEOTIDE SEQUENCE [LARGE SCALE GENOMIC DNA]</scope>
    <source>
        <strain evidence="1 2">ID2601S</strain>
    </source>
</reference>
<keyword evidence="2" id="KW-1185">Reference proteome</keyword>
<gene>
    <name evidence="1" type="ORF">HJ588_06680</name>
</gene>